<evidence type="ECO:0000256" key="1">
    <source>
        <dbReference type="ARBA" id="ARBA00007362"/>
    </source>
</evidence>
<accession>A0A917IR04</accession>
<keyword evidence="3" id="KW-0812">Transmembrane</keyword>
<dbReference type="Pfam" id="PF00892">
    <property type="entry name" value="EamA"/>
    <property type="match status" value="1"/>
</dbReference>
<keyword evidence="3" id="KW-1133">Transmembrane helix</keyword>
<evidence type="ECO:0000259" key="4">
    <source>
        <dbReference type="Pfam" id="PF00892"/>
    </source>
</evidence>
<evidence type="ECO:0000256" key="3">
    <source>
        <dbReference type="SAM" id="Phobius"/>
    </source>
</evidence>
<feature type="region of interest" description="Disordered" evidence="2">
    <location>
        <begin position="305"/>
        <end position="324"/>
    </location>
</feature>
<dbReference type="InterPro" id="IPR000620">
    <property type="entry name" value="EamA_dom"/>
</dbReference>
<feature type="transmembrane region" description="Helical" evidence="3">
    <location>
        <begin position="209"/>
        <end position="227"/>
    </location>
</feature>
<feature type="transmembrane region" description="Helical" evidence="3">
    <location>
        <begin position="38"/>
        <end position="59"/>
    </location>
</feature>
<dbReference type="GO" id="GO:0016020">
    <property type="term" value="C:membrane"/>
    <property type="evidence" value="ECO:0007669"/>
    <property type="project" value="InterPro"/>
</dbReference>
<keyword evidence="6" id="KW-1185">Reference proteome</keyword>
<feature type="transmembrane region" description="Helical" evidence="3">
    <location>
        <begin position="12"/>
        <end position="32"/>
    </location>
</feature>
<organism evidence="5 6">
    <name type="scientific">Rothia aerolata</name>
    <dbReference type="NCBI Taxonomy" id="1812262"/>
    <lineage>
        <taxon>Bacteria</taxon>
        <taxon>Bacillati</taxon>
        <taxon>Actinomycetota</taxon>
        <taxon>Actinomycetes</taxon>
        <taxon>Micrococcales</taxon>
        <taxon>Micrococcaceae</taxon>
        <taxon>Rothia</taxon>
    </lineage>
</organism>
<feature type="compositionally biased region" description="Acidic residues" evidence="2">
    <location>
        <begin position="315"/>
        <end position="324"/>
    </location>
</feature>
<dbReference type="EMBL" id="BMDC01000001">
    <property type="protein sequence ID" value="GGH61800.1"/>
    <property type="molecule type" value="Genomic_DNA"/>
</dbReference>
<evidence type="ECO:0000313" key="6">
    <source>
        <dbReference type="Proteomes" id="UP000600171"/>
    </source>
</evidence>
<evidence type="ECO:0000313" key="5">
    <source>
        <dbReference type="EMBL" id="GGH61800.1"/>
    </source>
</evidence>
<reference evidence="5 6" key="1">
    <citation type="journal article" date="2014" name="Int. J. Syst. Evol. Microbiol.">
        <title>Complete genome sequence of Corynebacterium casei LMG S-19264T (=DSM 44701T), isolated from a smear-ripened cheese.</title>
        <authorList>
            <consortium name="US DOE Joint Genome Institute (JGI-PGF)"/>
            <person name="Walter F."/>
            <person name="Albersmeier A."/>
            <person name="Kalinowski J."/>
            <person name="Ruckert C."/>
        </authorList>
    </citation>
    <scope>NUCLEOTIDE SEQUENCE [LARGE SCALE GENOMIC DNA]</scope>
    <source>
        <strain evidence="5 6">CCM 8669</strain>
    </source>
</reference>
<evidence type="ECO:0000256" key="2">
    <source>
        <dbReference type="SAM" id="MobiDB-lite"/>
    </source>
</evidence>
<keyword evidence="3" id="KW-0472">Membrane</keyword>
<sequence>MNRRISTSGTGAGVTLVIGSCISLQFGAAFAVQLFPHLGSWGTTVLRLGLASLIMLALIRPRLGSWSWHQWRAAILFGLTMGGMNGIFFTALSMIPLGLAVSVEFAGPLLLSVVLSRRKIDLLWSGFAAVGLGLLGYEALVAADNINPLGVLCALIAGGFWSLYILASAKVGEVIDGAGGLVVALAVGSLVLMPLGLGGAVDAFSDSRLLLFALAVAVLSSVLPYSFELAALRRLPRNVFSILLSLEPAFAELAGLSLLGQETSVLRWSAIVLLITASIGVTRTPAPETHRVDITYAEDLSTGALPTVSGFQSPDDVEEPPLKP</sequence>
<dbReference type="Proteomes" id="UP000600171">
    <property type="component" value="Unassembled WGS sequence"/>
</dbReference>
<feature type="transmembrane region" description="Helical" evidence="3">
    <location>
        <begin position="149"/>
        <end position="167"/>
    </location>
</feature>
<comment type="caution">
    <text evidence="5">The sequence shown here is derived from an EMBL/GenBank/DDBJ whole genome shotgun (WGS) entry which is preliminary data.</text>
</comment>
<feature type="transmembrane region" description="Helical" evidence="3">
    <location>
        <begin position="122"/>
        <end position="143"/>
    </location>
</feature>
<feature type="domain" description="EamA" evidence="4">
    <location>
        <begin position="149"/>
        <end position="282"/>
    </location>
</feature>
<feature type="transmembrane region" description="Helical" evidence="3">
    <location>
        <begin position="174"/>
        <end position="197"/>
    </location>
</feature>
<dbReference type="PROSITE" id="PS51257">
    <property type="entry name" value="PROKAR_LIPOPROTEIN"/>
    <property type="match status" value="1"/>
</dbReference>
<gene>
    <name evidence="5" type="ORF">GCM10007359_11350</name>
</gene>
<protein>
    <submittedName>
        <fullName evidence="5">DMT transporter permease</fullName>
    </submittedName>
</protein>
<comment type="similarity">
    <text evidence="1">Belongs to the EamA transporter family.</text>
</comment>
<feature type="transmembrane region" description="Helical" evidence="3">
    <location>
        <begin position="95"/>
        <end position="115"/>
    </location>
</feature>
<feature type="transmembrane region" description="Helical" evidence="3">
    <location>
        <begin position="71"/>
        <end position="89"/>
    </location>
</feature>
<dbReference type="InterPro" id="IPR037185">
    <property type="entry name" value="EmrE-like"/>
</dbReference>
<dbReference type="RefSeq" id="WP_188359302.1">
    <property type="nucleotide sequence ID" value="NZ_BMDC01000001.1"/>
</dbReference>
<dbReference type="SUPFAM" id="SSF103481">
    <property type="entry name" value="Multidrug resistance efflux transporter EmrE"/>
    <property type="match status" value="2"/>
</dbReference>
<proteinExistence type="inferred from homology"/>
<name>A0A917IR04_9MICC</name>
<dbReference type="AlphaFoldDB" id="A0A917IR04"/>